<dbReference type="VEuPathDB" id="MicrosporidiaDB:CWI39_0036p0010"/>
<dbReference type="Proteomes" id="UP000291404">
    <property type="component" value="Unassembled WGS sequence"/>
</dbReference>
<reference evidence="6 7" key="1">
    <citation type="submission" date="2017-12" db="EMBL/GenBank/DDBJ databases">
        <authorList>
            <person name="Pombert J.-F."/>
            <person name="Haag K.L."/>
            <person name="Ebert D."/>
        </authorList>
    </citation>
    <scope>NUCLEOTIDE SEQUENCE [LARGE SCALE GENOMIC DNA]</scope>
    <source>
        <strain evidence="6">BE-OM-2</strain>
    </source>
</reference>
<evidence type="ECO:0000256" key="1">
    <source>
        <dbReference type="ARBA" id="ARBA00004123"/>
    </source>
</evidence>
<sequence>MENSILELKNSSEINQKIKNENKKLVVINFGHTDTFLYQHYNEIFKDLKFKLSLFVDFYNCQIPNVRELIQNLDLYDDVNIMCFYRQKHIKIDFSTGNNTKINFYIKSKEELIDIFTLIFKEAVKGKNIVLIPTDHTYNKFSEIN</sequence>
<protein>
    <submittedName>
        <fullName evidence="6">Mitosis protein Dim1</fullName>
    </submittedName>
</protein>
<name>A0A4Q9LBI2_9MICR</name>
<dbReference type="Pfam" id="PF02966">
    <property type="entry name" value="DIM1"/>
    <property type="match status" value="1"/>
</dbReference>
<evidence type="ECO:0000256" key="4">
    <source>
        <dbReference type="ARBA" id="ARBA00023187"/>
    </source>
</evidence>
<dbReference type="InterPro" id="IPR036249">
    <property type="entry name" value="Thioredoxin-like_sf"/>
</dbReference>
<dbReference type="AlphaFoldDB" id="A0A4Q9LBI2"/>
<evidence type="ECO:0000256" key="2">
    <source>
        <dbReference type="ARBA" id="ARBA00008241"/>
    </source>
</evidence>
<comment type="similarity">
    <text evidence="2">Belongs to the DIM1 family.</text>
</comment>
<proteinExistence type="inferred from homology"/>
<dbReference type="SUPFAM" id="SSF52833">
    <property type="entry name" value="Thioredoxin-like"/>
    <property type="match status" value="1"/>
</dbReference>
<keyword evidence="7" id="KW-1185">Reference proteome</keyword>
<dbReference type="PANTHER" id="PTHR12052">
    <property type="entry name" value="THIOREDOXIN-LIKE PROTEN 4A, 4B"/>
    <property type="match status" value="1"/>
</dbReference>
<evidence type="ECO:0000256" key="5">
    <source>
        <dbReference type="ARBA" id="ARBA00023242"/>
    </source>
</evidence>
<organism evidence="6 7">
    <name type="scientific">Hamiltosporidium magnivora</name>
    <dbReference type="NCBI Taxonomy" id="148818"/>
    <lineage>
        <taxon>Eukaryota</taxon>
        <taxon>Fungi</taxon>
        <taxon>Fungi incertae sedis</taxon>
        <taxon>Microsporidia</taxon>
        <taxon>Dubosqiidae</taxon>
        <taxon>Hamiltosporidium</taxon>
    </lineage>
</organism>
<dbReference type="GO" id="GO:0005682">
    <property type="term" value="C:U5 snRNP"/>
    <property type="evidence" value="ECO:0007669"/>
    <property type="project" value="TreeGrafter"/>
</dbReference>
<dbReference type="VEuPathDB" id="MicrosporidiaDB:CWI36_0665p0030"/>
<dbReference type="GO" id="GO:0000398">
    <property type="term" value="P:mRNA splicing, via spliceosome"/>
    <property type="evidence" value="ECO:0007669"/>
    <property type="project" value="InterPro"/>
</dbReference>
<dbReference type="PANTHER" id="PTHR12052:SF5">
    <property type="entry name" value="THIOREDOXIN-LIKE PROTEIN 4A"/>
    <property type="match status" value="1"/>
</dbReference>
<comment type="subcellular location">
    <subcellularLocation>
        <location evidence="1">Nucleus</location>
    </subcellularLocation>
</comment>
<evidence type="ECO:0000313" key="7">
    <source>
        <dbReference type="Proteomes" id="UP000291404"/>
    </source>
</evidence>
<gene>
    <name evidence="6" type="ORF">CWI36_0665p0030</name>
</gene>
<keyword evidence="4" id="KW-0508">mRNA splicing</keyword>
<keyword evidence="5" id="KW-0539">Nucleus</keyword>
<keyword evidence="3" id="KW-0507">mRNA processing</keyword>
<dbReference type="STRING" id="148818.A0A4Q9LBI2"/>
<dbReference type="EMBL" id="PITI01000665">
    <property type="protein sequence ID" value="TBU05189.1"/>
    <property type="molecule type" value="Genomic_DNA"/>
</dbReference>
<accession>A0A4Q9LBI2</accession>
<dbReference type="GO" id="GO:0046540">
    <property type="term" value="C:U4/U6 x U5 tri-snRNP complex"/>
    <property type="evidence" value="ECO:0007669"/>
    <property type="project" value="InterPro"/>
</dbReference>
<evidence type="ECO:0000256" key="3">
    <source>
        <dbReference type="ARBA" id="ARBA00022664"/>
    </source>
</evidence>
<dbReference type="SMART" id="SM01410">
    <property type="entry name" value="DIM1"/>
    <property type="match status" value="1"/>
</dbReference>
<evidence type="ECO:0000313" key="6">
    <source>
        <dbReference type="EMBL" id="TBU05189.1"/>
    </source>
</evidence>
<dbReference type="GO" id="GO:0005681">
    <property type="term" value="C:spliceosomal complex"/>
    <property type="evidence" value="ECO:0007669"/>
    <property type="project" value="TreeGrafter"/>
</dbReference>
<comment type="caution">
    <text evidence="6">The sequence shown here is derived from an EMBL/GenBank/DDBJ whole genome shotgun (WGS) entry which is preliminary data.</text>
</comment>
<dbReference type="InterPro" id="IPR004123">
    <property type="entry name" value="Dim1"/>
</dbReference>
<dbReference type="Gene3D" id="3.40.30.10">
    <property type="entry name" value="Glutaredoxin"/>
    <property type="match status" value="1"/>
</dbReference>